<evidence type="ECO:0000256" key="4">
    <source>
        <dbReference type="ARBA" id="ARBA00022487"/>
    </source>
</evidence>
<evidence type="ECO:0000256" key="2">
    <source>
        <dbReference type="ARBA" id="ARBA00012423"/>
    </source>
</evidence>
<evidence type="ECO:0000256" key="8">
    <source>
        <dbReference type="ARBA" id="ARBA00031195"/>
    </source>
</evidence>
<dbReference type="PANTHER" id="PTHR10655:SF17">
    <property type="entry name" value="LYSOPHOSPHOLIPASE-LIKE PROTEIN 1"/>
    <property type="match status" value="1"/>
</dbReference>
<evidence type="ECO:0000256" key="1">
    <source>
        <dbReference type="ARBA" id="ARBA00006499"/>
    </source>
</evidence>
<dbReference type="Pfam" id="PF02230">
    <property type="entry name" value="Abhydrolase_2"/>
    <property type="match status" value="1"/>
</dbReference>
<dbReference type="GO" id="GO:0005737">
    <property type="term" value="C:cytoplasm"/>
    <property type="evidence" value="ECO:0007669"/>
    <property type="project" value="TreeGrafter"/>
</dbReference>
<dbReference type="Gene3D" id="3.40.50.1820">
    <property type="entry name" value="alpha/beta hydrolase"/>
    <property type="match status" value="1"/>
</dbReference>
<evidence type="ECO:0000256" key="7">
    <source>
        <dbReference type="ARBA" id="ARBA00029392"/>
    </source>
</evidence>
<gene>
    <name evidence="12" type="ORF">AfA33H4.085c</name>
</gene>
<feature type="domain" description="Phospholipase/carboxylesterase/thioesterase" evidence="11">
    <location>
        <begin position="242"/>
        <end position="322"/>
    </location>
</feature>
<feature type="compositionally biased region" description="Low complexity" evidence="10">
    <location>
        <begin position="230"/>
        <end position="254"/>
    </location>
</feature>
<evidence type="ECO:0000256" key="6">
    <source>
        <dbReference type="ARBA" id="ARBA00022832"/>
    </source>
</evidence>
<dbReference type="InterPro" id="IPR003140">
    <property type="entry name" value="PLipase/COase/thioEstase"/>
</dbReference>
<organism evidence="12">
    <name type="scientific">Aspergillus fumigatus</name>
    <name type="common">Neosartorya fumigata</name>
    <dbReference type="NCBI Taxonomy" id="746128"/>
    <lineage>
        <taxon>Eukaryota</taxon>
        <taxon>Fungi</taxon>
        <taxon>Dikarya</taxon>
        <taxon>Ascomycota</taxon>
        <taxon>Pezizomycotina</taxon>
        <taxon>Eurotiomycetes</taxon>
        <taxon>Eurotiomycetidae</taxon>
        <taxon>Eurotiales</taxon>
        <taxon>Aspergillaceae</taxon>
        <taxon>Aspergillus</taxon>
        <taxon>Aspergillus subgen. Fumigati</taxon>
    </lineage>
</organism>
<dbReference type="EC" id="3.1.2.22" evidence="2"/>
<feature type="region of interest" description="Disordered" evidence="10">
    <location>
        <begin position="220"/>
        <end position="256"/>
    </location>
</feature>
<evidence type="ECO:0000313" key="12">
    <source>
        <dbReference type="EMBL" id="CAF32127.1"/>
    </source>
</evidence>
<name>Q6MY76_ASPFM</name>
<evidence type="ECO:0000256" key="9">
    <source>
        <dbReference type="ARBA" id="ARBA00047337"/>
    </source>
</evidence>
<keyword evidence="6" id="KW-0443">Lipid metabolism</keyword>
<evidence type="ECO:0000256" key="10">
    <source>
        <dbReference type="SAM" id="MobiDB-lite"/>
    </source>
</evidence>
<dbReference type="ESTHER" id="aspfu-q6my76">
    <property type="family name" value="LYsophospholipase_carboxylesterase"/>
</dbReference>
<evidence type="ECO:0000256" key="5">
    <source>
        <dbReference type="ARBA" id="ARBA00022801"/>
    </source>
</evidence>
<comment type="similarity">
    <text evidence="1">Belongs to the AB hydrolase superfamily. AB hydrolase 2 family.</text>
</comment>
<evidence type="ECO:0000256" key="3">
    <source>
        <dbReference type="ARBA" id="ARBA00014923"/>
    </source>
</evidence>
<keyword evidence="6" id="KW-0276">Fatty acid metabolism</keyword>
<keyword evidence="5" id="KW-0378">Hydrolase</keyword>
<dbReference type="PANTHER" id="PTHR10655">
    <property type="entry name" value="LYSOPHOSPHOLIPASE-RELATED"/>
    <property type="match status" value="1"/>
</dbReference>
<dbReference type="GO" id="GO:0008474">
    <property type="term" value="F:palmitoyl-(protein) hydrolase activity"/>
    <property type="evidence" value="ECO:0007669"/>
    <property type="project" value="UniProtKB-EC"/>
</dbReference>
<reference evidence="12" key="1">
    <citation type="journal article" date="2004" name="Fungal Genet. Biol.">
        <title>Insight into the genome of Aspergillus fumigatus: analysis of a 922 kb region encompassing the nitrate assimilation gene cluster.</title>
        <authorList>
            <person name="Pain A."/>
            <person name="Woodward J."/>
            <person name="Quail M.A."/>
            <person name="Anderson M.J."/>
            <person name="Clark R."/>
            <person name="Collins M."/>
            <person name="Fosker N."/>
            <person name="Fraser A."/>
            <person name="Harris D."/>
            <person name="Larke N."/>
            <person name="Murphy L."/>
            <person name="Humphray S."/>
            <person name="O'Neil S."/>
            <person name="Pertea M."/>
            <person name="Price C."/>
            <person name="Rabbinowitsch E."/>
            <person name="Rajandream M-A."/>
            <person name="Salzberg S."/>
            <person name="Saunders D."/>
            <person name="Seegar K."/>
            <person name="Sharp S."/>
            <person name="Warren T."/>
            <person name="Denning D.W."/>
            <person name="Barrell B."/>
            <person name="Hall N."/>
        </authorList>
    </citation>
    <scope>NUCLEOTIDE SEQUENCE</scope>
</reference>
<keyword evidence="4" id="KW-0719">Serine esterase</keyword>
<dbReference type="GO" id="GO:0006631">
    <property type="term" value="P:fatty acid metabolic process"/>
    <property type="evidence" value="ECO:0007669"/>
    <property type="project" value="UniProtKB-KW"/>
</dbReference>
<sequence>MLAIMTYSALWTLNVESGRLTGAGRLLRSLAAPQLILAALTFSKHHVQIITRMSSGYPVWASFLLLSYRRHDCSYGNNKAELPHPGTDMTITITQVYNNNITLTPSQFQSPIHDASKMVPQLFPPRHVYFPSNPSHTSTVILLHDTNSTGAELAAALDVSTTPATETATAGNPKSIFEHFPSCRWVFPSAQPRQIDICYASRGNWINVDVDVAVAVDTDANEDTDPGANSLQQPQPQLSPSTKDVDNNYNNNADQNDDLETCVEYILQVVEEEIIRLDGDSRRVVLGGFGQGMAVAIAALLAAQRRLGGFVGVSGWVPHPERIGSLAGRGRGLLVENEARMGASEGSAGADGVEVDPGADSMLETPVLLSYLEDDPCVDIQTALTVDETLNRLGFVKVVWDACPSSPQGEGSLLHLHQLDTIMGFLTEVFDHEGSNLPQDDMLGYST</sequence>
<dbReference type="InterPro" id="IPR029058">
    <property type="entry name" value="AB_hydrolase_fold"/>
</dbReference>
<dbReference type="AlphaFoldDB" id="Q6MY76"/>
<evidence type="ECO:0000259" key="11">
    <source>
        <dbReference type="Pfam" id="PF02230"/>
    </source>
</evidence>
<comment type="function">
    <text evidence="7">Hydrolyzes fatty acids from S-acylated cysteine residues in proteins with a strong preference for palmitoylated G-alpha proteins over other acyl substrates. Mediates the deacylation of G-alpha proteins such as GPA1 in vivo, but has weak or no activity toward palmitoylated Ras proteins. Has weak lysophospholipase activity in vitro; however such activity may not exist in vivo.</text>
</comment>
<dbReference type="InterPro" id="IPR050565">
    <property type="entry name" value="LYPA1-2/EST-like"/>
</dbReference>
<accession>Q6MY76</accession>
<dbReference type="EMBL" id="BX649607">
    <property type="protein sequence ID" value="CAF32127.1"/>
    <property type="molecule type" value="Genomic_DNA"/>
</dbReference>
<comment type="catalytic activity">
    <reaction evidence="9">
        <text>S-hexadecanoyl-L-cysteinyl-[protein] + H2O = L-cysteinyl-[protein] + hexadecanoate + H(+)</text>
        <dbReference type="Rhea" id="RHEA:19233"/>
        <dbReference type="Rhea" id="RHEA-COMP:10131"/>
        <dbReference type="Rhea" id="RHEA-COMP:11032"/>
        <dbReference type="ChEBI" id="CHEBI:7896"/>
        <dbReference type="ChEBI" id="CHEBI:15377"/>
        <dbReference type="ChEBI" id="CHEBI:15378"/>
        <dbReference type="ChEBI" id="CHEBI:29950"/>
        <dbReference type="ChEBI" id="CHEBI:74151"/>
        <dbReference type="EC" id="3.1.2.22"/>
    </reaction>
</comment>
<proteinExistence type="inferred from homology"/>
<dbReference type="SUPFAM" id="SSF53474">
    <property type="entry name" value="alpha/beta-Hydrolases"/>
    <property type="match status" value="1"/>
</dbReference>
<protein>
    <recommendedName>
        <fullName evidence="3">Acyl-protein thioesterase 1</fullName>
        <ecNumber evidence="2">3.1.2.22</ecNumber>
    </recommendedName>
    <alternativeName>
        <fullName evidence="8">Palmitoyl-protein hydrolase</fullName>
    </alternativeName>
</protein>
<dbReference type="GO" id="GO:0052689">
    <property type="term" value="F:carboxylic ester hydrolase activity"/>
    <property type="evidence" value="ECO:0007669"/>
    <property type="project" value="UniProtKB-KW"/>
</dbReference>